<dbReference type="NCBIfam" id="TIGR02532">
    <property type="entry name" value="IV_pilin_GFxxxE"/>
    <property type="match status" value="1"/>
</dbReference>
<dbReference type="EMBL" id="SNUZ01000010">
    <property type="protein sequence ID" value="MCL3787894.1"/>
    <property type="molecule type" value="Genomic_DNA"/>
</dbReference>
<gene>
    <name evidence="2" type="ORF">E2N93_07740</name>
</gene>
<reference evidence="2 3" key="1">
    <citation type="submission" date="2019-03" db="EMBL/GenBank/DDBJ databases">
        <authorList>
            <person name="Molinero N."/>
            <person name="Sanchez B."/>
            <person name="Walker A."/>
            <person name="Duncan S."/>
            <person name="Delgado S."/>
            <person name="Margolles A."/>
        </authorList>
    </citation>
    <scope>NUCLEOTIDE SEQUENCE [LARGE SCALE GENOMIC DNA]</scope>
    <source>
        <strain evidence="2 3">IPLA60002</strain>
    </source>
</reference>
<dbReference type="Pfam" id="PF07963">
    <property type="entry name" value="N_methyl"/>
    <property type="match status" value="1"/>
</dbReference>
<dbReference type="SUPFAM" id="SSF54523">
    <property type="entry name" value="Pili subunits"/>
    <property type="match status" value="1"/>
</dbReference>
<evidence type="ECO:0000256" key="1">
    <source>
        <dbReference type="SAM" id="Phobius"/>
    </source>
</evidence>
<dbReference type="RefSeq" id="WP_283250131.1">
    <property type="nucleotide sequence ID" value="NZ_SNUZ01000010.1"/>
</dbReference>
<dbReference type="InterPro" id="IPR012902">
    <property type="entry name" value="N_methyl_site"/>
</dbReference>
<dbReference type="Gene3D" id="3.30.700.10">
    <property type="entry name" value="Glycoprotein, Type 4 Pilin"/>
    <property type="match status" value="1"/>
</dbReference>
<dbReference type="PROSITE" id="PS00409">
    <property type="entry name" value="PROKAR_NTER_METHYL"/>
    <property type="match status" value="1"/>
</dbReference>
<sequence>MNEIQAVKTAKIEEVKKNSKKGFTLVELVVVIAILAILAAIAIPVVSSTITSSQRSSAKSNAQTIEVAIKEADAAISAKDDTVFVNKAGAAAADQFKASSGSLTLKNITDAKAIDSAVTATYQINGVNYSAYYDNATQKVAFLGNDGKNVVNVDGTAYTGTDTVLLTDAKGGVDAAVKFNGTGKVTGKAASSPAKK</sequence>
<keyword evidence="1" id="KW-0472">Membrane</keyword>
<keyword evidence="3" id="KW-1185">Reference proteome</keyword>
<dbReference type="PANTHER" id="PTHR30093:SF43">
    <property type="entry name" value="SLR2015 PROTEIN"/>
    <property type="match status" value="1"/>
</dbReference>
<proteinExistence type="predicted"/>
<keyword evidence="1" id="KW-0812">Transmembrane</keyword>
<name>A0ABT0NIG4_9FIRM</name>
<feature type="transmembrane region" description="Helical" evidence="1">
    <location>
        <begin position="25"/>
        <end position="46"/>
    </location>
</feature>
<comment type="caution">
    <text evidence="2">The sequence shown here is derived from an EMBL/GenBank/DDBJ whole genome shotgun (WGS) entry which is preliminary data.</text>
</comment>
<evidence type="ECO:0000313" key="3">
    <source>
        <dbReference type="Proteomes" id="UP001056693"/>
    </source>
</evidence>
<keyword evidence="1" id="KW-1133">Transmembrane helix</keyword>
<accession>A0ABT0NIG4</accession>
<dbReference type="Proteomes" id="UP001056693">
    <property type="component" value="Unassembled WGS sequence"/>
</dbReference>
<dbReference type="PANTHER" id="PTHR30093">
    <property type="entry name" value="GENERAL SECRETION PATHWAY PROTEIN G"/>
    <property type="match status" value="1"/>
</dbReference>
<evidence type="ECO:0000313" key="2">
    <source>
        <dbReference type="EMBL" id="MCL3787894.1"/>
    </source>
</evidence>
<organism evidence="2 3">
    <name type="scientific">Ruminococcus bromii</name>
    <dbReference type="NCBI Taxonomy" id="40518"/>
    <lineage>
        <taxon>Bacteria</taxon>
        <taxon>Bacillati</taxon>
        <taxon>Bacillota</taxon>
        <taxon>Clostridia</taxon>
        <taxon>Eubacteriales</taxon>
        <taxon>Oscillospiraceae</taxon>
        <taxon>Ruminococcus</taxon>
    </lineage>
</organism>
<dbReference type="InterPro" id="IPR045584">
    <property type="entry name" value="Pilin-like"/>
</dbReference>
<protein>
    <submittedName>
        <fullName evidence="2">Prepilin-type N-terminal cleavage/methylation domain-containing protein</fullName>
    </submittedName>
</protein>